<dbReference type="InterPro" id="IPR012675">
    <property type="entry name" value="Beta-grasp_dom_sf"/>
</dbReference>
<dbReference type="CDD" id="cd06185">
    <property type="entry name" value="PDR_like"/>
    <property type="match status" value="1"/>
</dbReference>
<sequence>MTQTSVVKGPVAIASDDAQWVGVVVSDVRSVGIGVVSLSLEADDGTALPDFSPGAHIDLDLGDDLVRQYSLCGLRGEPTWRIAVLRERESRGGSERAHRLSCGDRVRVRGPRNHFPLDDADEYLFIAGGIGVTPILPMLRDAEERGVPWSLHYGGRTRDSMAFAEELAGYGDKVVLYPQDEVGPLDLTRVLGEPREGVGVYCCGPEGLLTAIESETADWPRETLHTERFSPAEPVGPRIGDASFVVECQMSGVKVTVAEDETILEAVERTGGVIVSSSCREGTCGTCETTVLDGVPDHRDSVLTDDEREAGDVIMTCVSRARTARLVLDL</sequence>
<dbReference type="InterPro" id="IPR036010">
    <property type="entry name" value="2Fe-2S_ferredoxin-like_sf"/>
</dbReference>
<organism evidence="10 11">
    <name type="scientific">Gordonia westfalica</name>
    <dbReference type="NCBI Taxonomy" id="158898"/>
    <lineage>
        <taxon>Bacteria</taxon>
        <taxon>Bacillati</taxon>
        <taxon>Actinomycetota</taxon>
        <taxon>Actinomycetes</taxon>
        <taxon>Mycobacteriales</taxon>
        <taxon>Gordoniaceae</taxon>
        <taxon>Gordonia</taxon>
    </lineage>
</organism>
<dbReference type="Gene3D" id="3.40.50.80">
    <property type="entry name" value="Nucleotide-binding domain of ferredoxin-NADP reductase (FNR) module"/>
    <property type="match status" value="1"/>
</dbReference>
<dbReference type="Gene3D" id="3.10.20.30">
    <property type="match status" value="1"/>
</dbReference>
<accession>A0A1H2JAQ8</accession>
<keyword evidence="2" id="KW-0285">Flavoprotein</keyword>
<evidence type="ECO:0000313" key="11">
    <source>
        <dbReference type="Proteomes" id="UP000183180"/>
    </source>
</evidence>
<keyword evidence="7" id="KW-0411">Iron-sulfur</keyword>
<dbReference type="PRINTS" id="PR00409">
    <property type="entry name" value="PHDIOXRDTASE"/>
</dbReference>
<dbReference type="InterPro" id="IPR001041">
    <property type="entry name" value="2Fe-2S_ferredoxin-type"/>
</dbReference>
<name>A0A1H2JAQ8_9ACTN</name>
<gene>
    <name evidence="10" type="ORF">SAMN04488548_1341900</name>
</gene>
<keyword evidence="3" id="KW-0001">2Fe-2S</keyword>
<protein>
    <submittedName>
        <fullName evidence="10">Ferredoxin-NADP reductase</fullName>
    </submittedName>
</protein>
<evidence type="ECO:0000259" key="9">
    <source>
        <dbReference type="PROSITE" id="PS51384"/>
    </source>
</evidence>
<evidence type="ECO:0000256" key="6">
    <source>
        <dbReference type="ARBA" id="ARBA00023004"/>
    </source>
</evidence>
<dbReference type="SUPFAM" id="SSF52343">
    <property type="entry name" value="Ferredoxin reductase-like, C-terminal NADP-linked domain"/>
    <property type="match status" value="1"/>
</dbReference>
<evidence type="ECO:0000256" key="4">
    <source>
        <dbReference type="ARBA" id="ARBA00022723"/>
    </source>
</evidence>
<reference evidence="10 11" key="1">
    <citation type="submission" date="2016-10" db="EMBL/GenBank/DDBJ databases">
        <authorList>
            <person name="de Groot N.N."/>
        </authorList>
    </citation>
    <scope>NUCLEOTIDE SEQUENCE [LARGE SCALE GENOMIC DNA]</scope>
    <source>
        <strain evidence="10 11">DSM 44215</strain>
    </source>
</reference>
<feature type="domain" description="2Fe-2S ferredoxin-type" evidence="8">
    <location>
        <begin position="240"/>
        <end position="330"/>
    </location>
</feature>
<keyword evidence="6" id="KW-0408">Iron</keyword>
<dbReference type="Gene3D" id="2.40.30.10">
    <property type="entry name" value="Translation factors"/>
    <property type="match status" value="1"/>
</dbReference>
<dbReference type="InterPro" id="IPR050415">
    <property type="entry name" value="MRET"/>
</dbReference>
<evidence type="ECO:0000256" key="7">
    <source>
        <dbReference type="ARBA" id="ARBA00023014"/>
    </source>
</evidence>
<dbReference type="InterPro" id="IPR006058">
    <property type="entry name" value="2Fe2S_fd_BS"/>
</dbReference>
<dbReference type="Pfam" id="PF00111">
    <property type="entry name" value="Fer2"/>
    <property type="match status" value="1"/>
</dbReference>
<dbReference type="STRING" id="158898.SAMN04488548_1341900"/>
<proteinExistence type="predicted"/>
<dbReference type="InterPro" id="IPR017938">
    <property type="entry name" value="Riboflavin_synthase-like_b-brl"/>
</dbReference>
<dbReference type="GO" id="GO:0016491">
    <property type="term" value="F:oxidoreductase activity"/>
    <property type="evidence" value="ECO:0007669"/>
    <property type="project" value="UniProtKB-KW"/>
</dbReference>
<evidence type="ECO:0000256" key="3">
    <source>
        <dbReference type="ARBA" id="ARBA00022714"/>
    </source>
</evidence>
<dbReference type="GO" id="GO:0046872">
    <property type="term" value="F:metal ion binding"/>
    <property type="evidence" value="ECO:0007669"/>
    <property type="project" value="UniProtKB-KW"/>
</dbReference>
<keyword evidence="4" id="KW-0479">Metal-binding</keyword>
<dbReference type="EMBL" id="FNLM01000034">
    <property type="protein sequence ID" value="SDU53251.1"/>
    <property type="molecule type" value="Genomic_DNA"/>
</dbReference>
<comment type="cofactor">
    <cofactor evidence="1">
        <name>FAD</name>
        <dbReference type="ChEBI" id="CHEBI:57692"/>
    </cofactor>
</comment>
<evidence type="ECO:0000313" key="10">
    <source>
        <dbReference type="EMBL" id="SDU53251.1"/>
    </source>
</evidence>
<dbReference type="GO" id="GO:0051537">
    <property type="term" value="F:2 iron, 2 sulfur cluster binding"/>
    <property type="evidence" value="ECO:0007669"/>
    <property type="project" value="UniProtKB-KW"/>
</dbReference>
<dbReference type="AlphaFoldDB" id="A0A1H2JAQ8"/>
<evidence type="ECO:0000256" key="1">
    <source>
        <dbReference type="ARBA" id="ARBA00001974"/>
    </source>
</evidence>
<dbReference type="OrthoDB" id="502624at2"/>
<dbReference type="SUPFAM" id="SSF54292">
    <property type="entry name" value="2Fe-2S ferredoxin-like"/>
    <property type="match status" value="1"/>
</dbReference>
<evidence type="ECO:0000256" key="2">
    <source>
        <dbReference type="ARBA" id="ARBA00022630"/>
    </source>
</evidence>
<dbReference type="InterPro" id="IPR039261">
    <property type="entry name" value="FNR_nucleotide-bd"/>
</dbReference>
<keyword evidence="5" id="KW-0560">Oxidoreductase</keyword>
<dbReference type="Proteomes" id="UP000183180">
    <property type="component" value="Unassembled WGS sequence"/>
</dbReference>
<dbReference type="SUPFAM" id="SSF63380">
    <property type="entry name" value="Riboflavin synthase domain-like"/>
    <property type="match status" value="1"/>
</dbReference>
<dbReference type="RefSeq" id="WP_074850199.1">
    <property type="nucleotide sequence ID" value="NZ_FNLM01000034.1"/>
</dbReference>
<feature type="domain" description="FAD-binding FR-type" evidence="9">
    <location>
        <begin position="18"/>
        <end position="118"/>
    </location>
</feature>
<dbReference type="InterPro" id="IPR017927">
    <property type="entry name" value="FAD-bd_FR_type"/>
</dbReference>
<evidence type="ECO:0000256" key="5">
    <source>
        <dbReference type="ARBA" id="ARBA00023002"/>
    </source>
</evidence>
<dbReference type="CDD" id="cd00207">
    <property type="entry name" value="fer2"/>
    <property type="match status" value="1"/>
</dbReference>
<dbReference type="PANTHER" id="PTHR47354">
    <property type="entry name" value="NADH OXIDOREDUCTASE HCR"/>
    <property type="match status" value="1"/>
</dbReference>
<dbReference type="PROSITE" id="PS00197">
    <property type="entry name" value="2FE2S_FER_1"/>
    <property type="match status" value="1"/>
</dbReference>
<dbReference type="PANTHER" id="PTHR47354:SF1">
    <property type="entry name" value="CARNITINE MONOOXYGENASE REDUCTASE SUBUNIT"/>
    <property type="match status" value="1"/>
</dbReference>
<dbReference type="PROSITE" id="PS51085">
    <property type="entry name" value="2FE2S_FER_2"/>
    <property type="match status" value="1"/>
</dbReference>
<dbReference type="PROSITE" id="PS51384">
    <property type="entry name" value="FAD_FR"/>
    <property type="match status" value="1"/>
</dbReference>
<evidence type="ECO:0000259" key="8">
    <source>
        <dbReference type="PROSITE" id="PS51085"/>
    </source>
</evidence>